<accession>A0AAW0MYW4</accession>
<keyword evidence="3" id="KW-1185">Reference proteome</keyword>
<reference evidence="3" key="1">
    <citation type="submission" date="2024-04" db="EMBL/GenBank/DDBJ databases">
        <title>Salinicola lusitanus LLJ914,a marine bacterium isolated from the Okinawa Trough.</title>
        <authorList>
            <person name="Li J."/>
        </authorList>
    </citation>
    <scope>NUCLEOTIDE SEQUENCE [LARGE SCALE GENOMIC DNA]</scope>
</reference>
<name>A0AAW0MYW4_9GOBI</name>
<dbReference type="Proteomes" id="UP001460270">
    <property type="component" value="Unassembled WGS sequence"/>
</dbReference>
<proteinExistence type="predicted"/>
<feature type="region of interest" description="Disordered" evidence="1">
    <location>
        <begin position="43"/>
        <end position="62"/>
    </location>
</feature>
<sequence>MHYAERPVTAQRCGQGCLCGVLGSAHRGISDRRADRQSVKWRTAVGGGSPHGPGGAATPVPGGERAGSELLLLWRVFREPIKMQRGSDLALTLHYKSPRLSEAICRNFGMFWGNRVILAAQRMKGLEDLEPLQNREEYTVLQQLHQTLQHKRGNPEVGHHEASLPRSLFHPPHHYVQLHKLNLRLLISLQKR</sequence>
<dbReference type="AlphaFoldDB" id="A0AAW0MYW4"/>
<organism evidence="2 3">
    <name type="scientific">Mugilogobius chulae</name>
    <name type="common">yellowstripe goby</name>
    <dbReference type="NCBI Taxonomy" id="88201"/>
    <lineage>
        <taxon>Eukaryota</taxon>
        <taxon>Metazoa</taxon>
        <taxon>Chordata</taxon>
        <taxon>Craniata</taxon>
        <taxon>Vertebrata</taxon>
        <taxon>Euteleostomi</taxon>
        <taxon>Actinopterygii</taxon>
        <taxon>Neopterygii</taxon>
        <taxon>Teleostei</taxon>
        <taxon>Neoteleostei</taxon>
        <taxon>Acanthomorphata</taxon>
        <taxon>Gobiaria</taxon>
        <taxon>Gobiiformes</taxon>
        <taxon>Gobioidei</taxon>
        <taxon>Gobiidae</taxon>
        <taxon>Gobionellinae</taxon>
        <taxon>Mugilogobius</taxon>
    </lineage>
</organism>
<comment type="caution">
    <text evidence="2">The sequence shown here is derived from an EMBL/GenBank/DDBJ whole genome shotgun (WGS) entry which is preliminary data.</text>
</comment>
<evidence type="ECO:0000313" key="2">
    <source>
        <dbReference type="EMBL" id="KAK7882114.1"/>
    </source>
</evidence>
<gene>
    <name evidence="2" type="ORF">WMY93_028288</name>
</gene>
<feature type="compositionally biased region" description="Gly residues" evidence="1">
    <location>
        <begin position="45"/>
        <end position="55"/>
    </location>
</feature>
<evidence type="ECO:0000313" key="3">
    <source>
        <dbReference type="Proteomes" id="UP001460270"/>
    </source>
</evidence>
<evidence type="ECO:0000256" key="1">
    <source>
        <dbReference type="SAM" id="MobiDB-lite"/>
    </source>
</evidence>
<protein>
    <submittedName>
        <fullName evidence="2">Uncharacterized protein</fullName>
    </submittedName>
</protein>
<dbReference type="EMBL" id="JBBPFD010000021">
    <property type="protein sequence ID" value="KAK7882114.1"/>
    <property type="molecule type" value="Genomic_DNA"/>
</dbReference>